<dbReference type="Proteomes" id="UP000238270">
    <property type="component" value="Unassembled WGS sequence"/>
</dbReference>
<sequence>MDAATEPPGTGSRRVPQAVRAPRPRRSEFAAGPLPAHHRRTRRKYVPVGSYAASMPRKVPRRWAGKDQVKMVGMLT</sequence>
<comment type="caution">
    <text evidence="2">The sequence shown here is derived from an EMBL/GenBank/DDBJ whole genome shotgun (WGS) entry which is preliminary data.</text>
</comment>
<evidence type="ECO:0000313" key="2">
    <source>
        <dbReference type="EMBL" id="PPT76529.1"/>
    </source>
</evidence>
<dbReference type="EMBL" id="MIGV01000008">
    <property type="protein sequence ID" value="PPT76529.1"/>
    <property type="molecule type" value="Genomic_DNA"/>
</dbReference>
<accession>A0A2S6Z5A4</accession>
<proteinExistence type="predicted"/>
<evidence type="ECO:0000313" key="3">
    <source>
        <dbReference type="Proteomes" id="UP000238270"/>
    </source>
</evidence>
<feature type="region of interest" description="Disordered" evidence="1">
    <location>
        <begin position="1"/>
        <end position="40"/>
    </location>
</feature>
<protein>
    <submittedName>
        <fullName evidence="2">Uncharacterized protein</fullName>
    </submittedName>
</protein>
<reference evidence="2 3" key="1">
    <citation type="submission" date="2016-08" db="EMBL/GenBank/DDBJ databases">
        <title>Evolution of the type three secretion system and type three effector repertoires in Xanthomonas.</title>
        <authorList>
            <person name="Merda D."/>
            <person name="Briand M."/>
            <person name="Bosis E."/>
            <person name="Rousseau C."/>
            <person name="Portier P."/>
            <person name="Jacques M.-A."/>
            <person name="Fischer-Le Saux M."/>
        </authorList>
    </citation>
    <scope>NUCLEOTIDE SEQUENCE [LARGE SCALE GENOMIC DNA]</scope>
    <source>
        <strain evidence="2 3">CFBP 3122</strain>
    </source>
</reference>
<evidence type="ECO:0000256" key="1">
    <source>
        <dbReference type="SAM" id="MobiDB-lite"/>
    </source>
</evidence>
<organism evidence="2 3">
    <name type="scientific">Xanthomonas arboricola pv. populi</name>
    <dbReference type="NCBI Taxonomy" id="487823"/>
    <lineage>
        <taxon>Bacteria</taxon>
        <taxon>Pseudomonadati</taxon>
        <taxon>Pseudomonadota</taxon>
        <taxon>Gammaproteobacteria</taxon>
        <taxon>Lysobacterales</taxon>
        <taxon>Lysobacteraceae</taxon>
        <taxon>Xanthomonas</taxon>
    </lineage>
</organism>
<dbReference type="AlphaFoldDB" id="A0A2S6Z5A4"/>
<gene>
    <name evidence="2" type="ORF">XaplCFBP3122_09390</name>
</gene>
<name>A0A2S6Z5A4_9XANT</name>